<dbReference type="GO" id="GO:0004177">
    <property type="term" value="F:aminopeptidase activity"/>
    <property type="evidence" value="ECO:0007669"/>
    <property type="project" value="UniProtKB-KW"/>
</dbReference>
<dbReference type="PANTHER" id="PTHR23422:SF11">
    <property type="entry name" value="DIPEPTIDYL PEPTIDASE 3"/>
    <property type="match status" value="1"/>
</dbReference>
<keyword evidence="11" id="KW-0862">Zinc</keyword>
<keyword evidence="16" id="KW-1185">Reference proteome</keyword>
<evidence type="ECO:0000256" key="14">
    <source>
        <dbReference type="ARBA" id="ARBA00032119"/>
    </source>
</evidence>
<name>A0A292PUR5_9PEZI</name>
<keyword evidence="9" id="KW-0479">Metal-binding</keyword>
<evidence type="ECO:0000256" key="7">
    <source>
        <dbReference type="ARBA" id="ARBA00022490"/>
    </source>
</evidence>
<dbReference type="FunFam" id="3.30.540.30:FF:000001">
    <property type="entry name" value="Dipeptidyl peptidase 3"/>
    <property type="match status" value="1"/>
</dbReference>
<reference evidence="15" key="1">
    <citation type="submission" date="2015-10" db="EMBL/GenBank/DDBJ databases">
        <authorList>
            <person name="Regsiter A."/>
            <person name="william w."/>
        </authorList>
    </citation>
    <scope>NUCLEOTIDE SEQUENCE</scope>
    <source>
        <strain evidence="15">Montdore</strain>
    </source>
</reference>
<dbReference type="Pfam" id="PF03571">
    <property type="entry name" value="Peptidase_M49"/>
    <property type="match status" value="1"/>
</dbReference>
<dbReference type="EC" id="3.4.14.4" evidence="5"/>
<comment type="subcellular location">
    <subcellularLocation>
        <location evidence="3">Cytoplasm</location>
    </subcellularLocation>
</comment>
<evidence type="ECO:0000256" key="13">
    <source>
        <dbReference type="ARBA" id="ARBA00031288"/>
    </source>
</evidence>
<evidence type="ECO:0000256" key="10">
    <source>
        <dbReference type="ARBA" id="ARBA00022801"/>
    </source>
</evidence>
<comment type="cofactor">
    <cofactor evidence="2">
        <name>Zn(2+)</name>
        <dbReference type="ChEBI" id="CHEBI:29105"/>
    </cofactor>
</comment>
<proteinExistence type="inferred from homology"/>
<protein>
    <recommendedName>
        <fullName evidence="5">dipeptidyl-peptidase III</fullName>
        <ecNumber evidence="5">3.4.14.4</ecNumber>
    </recommendedName>
    <alternativeName>
        <fullName evidence="13">Dipeptidyl aminopeptidase III</fullName>
    </alternativeName>
    <alternativeName>
        <fullName evidence="14">Dipeptidyl peptidase III</fullName>
    </alternativeName>
</protein>
<evidence type="ECO:0000256" key="2">
    <source>
        <dbReference type="ARBA" id="ARBA00001947"/>
    </source>
</evidence>
<dbReference type="GO" id="GO:0006508">
    <property type="term" value="P:proteolysis"/>
    <property type="evidence" value="ECO:0007669"/>
    <property type="project" value="UniProtKB-KW"/>
</dbReference>
<keyword evidence="12" id="KW-0482">Metalloprotease</keyword>
<evidence type="ECO:0000256" key="9">
    <source>
        <dbReference type="ARBA" id="ARBA00022723"/>
    </source>
</evidence>
<keyword evidence="6" id="KW-0031">Aminopeptidase</keyword>
<comment type="similarity">
    <text evidence="4">Belongs to the peptidase M49 family.</text>
</comment>
<keyword evidence="10" id="KW-0378">Hydrolase</keyword>
<evidence type="ECO:0000256" key="11">
    <source>
        <dbReference type="ARBA" id="ARBA00022833"/>
    </source>
</evidence>
<sequence length="184" mass="21077">MTAPEGQKTEFAFGEGGKKKVKLVFWDYAELVGKISAECLVAAEHWANKIQRKIWEEYARSFEIGAIQMRKQSQRYWVQNKGSRVEANIGLIKTYRDPASFHAEWESFAAMVNQELTRTCREPVGRAEDFTARLPSGKDFEKNHFVKPDFTSLEVLTFAEAGFPAGINIPNYDDIRQEMGFKNI</sequence>
<evidence type="ECO:0000256" key="6">
    <source>
        <dbReference type="ARBA" id="ARBA00022438"/>
    </source>
</evidence>
<dbReference type="AlphaFoldDB" id="A0A292PUR5"/>
<organism evidence="15 16">
    <name type="scientific">Tuber aestivum</name>
    <name type="common">summer truffle</name>
    <dbReference type="NCBI Taxonomy" id="59557"/>
    <lineage>
        <taxon>Eukaryota</taxon>
        <taxon>Fungi</taxon>
        <taxon>Dikarya</taxon>
        <taxon>Ascomycota</taxon>
        <taxon>Pezizomycotina</taxon>
        <taxon>Pezizomycetes</taxon>
        <taxon>Pezizales</taxon>
        <taxon>Tuberaceae</taxon>
        <taxon>Tuber</taxon>
    </lineage>
</organism>
<evidence type="ECO:0000256" key="12">
    <source>
        <dbReference type="ARBA" id="ARBA00023049"/>
    </source>
</evidence>
<evidence type="ECO:0000256" key="1">
    <source>
        <dbReference type="ARBA" id="ARBA00001336"/>
    </source>
</evidence>
<accession>A0A292PUR5</accession>
<dbReference type="GO" id="GO:0005737">
    <property type="term" value="C:cytoplasm"/>
    <property type="evidence" value="ECO:0007669"/>
    <property type="project" value="UniProtKB-SubCell"/>
</dbReference>
<dbReference type="GO" id="GO:0008237">
    <property type="term" value="F:metallopeptidase activity"/>
    <property type="evidence" value="ECO:0007669"/>
    <property type="project" value="UniProtKB-KW"/>
</dbReference>
<evidence type="ECO:0000256" key="3">
    <source>
        <dbReference type="ARBA" id="ARBA00004496"/>
    </source>
</evidence>
<dbReference type="GO" id="GO:0008239">
    <property type="term" value="F:dipeptidyl-peptidase activity"/>
    <property type="evidence" value="ECO:0007669"/>
    <property type="project" value="UniProtKB-EC"/>
</dbReference>
<dbReference type="PANTHER" id="PTHR23422">
    <property type="entry name" value="DIPEPTIDYL PEPTIDASE III-RELATED"/>
    <property type="match status" value="1"/>
</dbReference>
<dbReference type="Gene3D" id="3.30.540.30">
    <property type="match status" value="2"/>
</dbReference>
<dbReference type="EMBL" id="LN891048">
    <property type="protein sequence ID" value="CUS10378.1"/>
    <property type="molecule type" value="Genomic_DNA"/>
</dbReference>
<evidence type="ECO:0000256" key="8">
    <source>
        <dbReference type="ARBA" id="ARBA00022670"/>
    </source>
</evidence>
<evidence type="ECO:0000313" key="15">
    <source>
        <dbReference type="EMBL" id="CUS10378.1"/>
    </source>
</evidence>
<comment type="catalytic activity">
    <reaction evidence="1">
        <text>Release of an N-terminal dipeptide from a peptide comprising four or more residues, with broad specificity. Also acts on dipeptidyl 2-naphthylamides.</text>
        <dbReference type="EC" id="3.4.14.4"/>
    </reaction>
</comment>
<keyword evidence="7" id="KW-0963">Cytoplasm</keyword>
<keyword evidence="8" id="KW-0645">Protease</keyword>
<dbReference type="GO" id="GO:0046872">
    <property type="term" value="F:metal ion binding"/>
    <property type="evidence" value="ECO:0007669"/>
    <property type="project" value="UniProtKB-KW"/>
</dbReference>
<dbReference type="InterPro" id="IPR039461">
    <property type="entry name" value="Peptidase_M49"/>
</dbReference>
<evidence type="ECO:0000256" key="4">
    <source>
        <dbReference type="ARBA" id="ARBA00010200"/>
    </source>
</evidence>
<evidence type="ECO:0000313" key="16">
    <source>
        <dbReference type="Proteomes" id="UP001412239"/>
    </source>
</evidence>
<gene>
    <name evidence="15" type="ORF">GSTUAT00005459001</name>
</gene>
<evidence type="ECO:0000256" key="5">
    <source>
        <dbReference type="ARBA" id="ARBA00012063"/>
    </source>
</evidence>
<dbReference type="Proteomes" id="UP001412239">
    <property type="component" value="Unassembled WGS sequence"/>
</dbReference>